<sequence length="43" mass="4449">MIIMAWIIDHAMNGLGGWLFAMIGGAAGCRDLGSLSSLVTNPS</sequence>
<accession>A0A2R3IND2</accession>
<proteinExistence type="predicted"/>
<gene>
    <name evidence="1" type="ORF">CSB93_0853</name>
</gene>
<dbReference type="EMBL" id="CP027169">
    <property type="protein sequence ID" value="AVK03436.1"/>
    <property type="molecule type" value="Genomic_DNA"/>
</dbReference>
<organism evidence="1 2">
    <name type="scientific">Pseudomonas paraeruginosa</name>
    <dbReference type="NCBI Taxonomy" id="2994495"/>
    <lineage>
        <taxon>Bacteria</taxon>
        <taxon>Pseudomonadati</taxon>
        <taxon>Pseudomonadota</taxon>
        <taxon>Gammaproteobacteria</taxon>
        <taxon>Pseudomonadales</taxon>
        <taxon>Pseudomonadaceae</taxon>
        <taxon>Pseudomonas</taxon>
    </lineage>
</organism>
<protein>
    <submittedName>
        <fullName evidence="1">Uncharacterized protein</fullName>
    </submittedName>
</protein>
<evidence type="ECO:0000313" key="1">
    <source>
        <dbReference type="EMBL" id="AVK03436.1"/>
    </source>
</evidence>
<dbReference type="AlphaFoldDB" id="A0A2R3IND2"/>
<reference evidence="1 2" key="1">
    <citation type="submission" date="2018-02" db="EMBL/GenBank/DDBJ databases">
        <title>FDA/CDC Antimicrobial Resistant Isolate Bank Genome Sequencing.</title>
        <authorList>
            <person name="Benahmed F.H."/>
            <person name="Lutgring J.D."/>
            <person name="Yoo B."/>
            <person name="Machado M."/>
            <person name="Brown A."/>
            <person name="McAllister G."/>
            <person name="Perry A."/>
            <person name="Halpin A.L."/>
            <person name="Vavikolanu K."/>
            <person name="Ott S."/>
            <person name="Zhao X."/>
            <person name="Tallon L.J."/>
            <person name="Sadzewicz L."/>
            <person name="Aluvathingal J."/>
            <person name="Nadendla S."/>
            <person name="Voskania-kordi A."/>
            <person name="Simonyan V."/>
            <person name="Patel J."/>
            <person name="Shawar R.M."/>
        </authorList>
    </citation>
    <scope>NUCLEOTIDE SEQUENCE [LARGE SCALE GENOMIC DNA]</scope>
    <source>
        <strain evidence="1 2">AR_0356</strain>
    </source>
</reference>
<evidence type="ECO:0000313" key="2">
    <source>
        <dbReference type="Proteomes" id="UP000238390"/>
    </source>
</evidence>
<keyword evidence="2" id="KW-1185">Reference proteome</keyword>
<name>A0A2R3IND2_9PSED</name>
<dbReference type="Proteomes" id="UP000238390">
    <property type="component" value="Chromosome"/>
</dbReference>